<dbReference type="AlphaFoldDB" id="A0A8T1TN59"/>
<feature type="signal peptide" evidence="5">
    <location>
        <begin position="1"/>
        <end position="20"/>
    </location>
</feature>
<feature type="chain" id="PRO_5035967568" description="RxLR effector protein" evidence="5">
    <location>
        <begin position="21"/>
        <end position="195"/>
    </location>
</feature>
<protein>
    <recommendedName>
        <fullName evidence="5">RxLR effector protein</fullName>
    </recommendedName>
</protein>
<reference evidence="6" key="1">
    <citation type="submission" date="2021-01" db="EMBL/GenBank/DDBJ databases">
        <title>Phytophthora aleatoria, a newly-described species from Pinus radiata is distinct from Phytophthora cactorum isolates based on comparative genomics.</title>
        <authorList>
            <person name="Mcdougal R."/>
            <person name="Panda P."/>
            <person name="Williams N."/>
            <person name="Studholme D.J."/>
        </authorList>
    </citation>
    <scope>NUCLEOTIDE SEQUENCE</scope>
    <source>
        <strain evidence="6">NZFS 3830</strain>
    </source>
</reference>
<dbReference type="VEuPathDB" id="FungiDB:PC110_g22009"/>
<comment type="similarity">
    <text evidence="2 5">Belongs to the RxLR effector family.</text>
</comment>
<keyword evidence="3 5" id="KW-0964">Secreted</keyword>
<dbReference type="Pfam" id="PF16810">
    <property type="entry name" value="RXLR"/>
    <property type="match status" value="1"/>
</dbReference>
<dbReference type="InterPro" id="IPR031825">
    <property type="entry name" value="RXLR"/>
</dbReference>
<dbReference type="PROSITE" id="PS51257">
    <property type="entry name" value="PROKAR_LIPOPROTEIN"/>
    <property type="match status" value="1"/>
</dbReference>
<evidence type="ECO:0000256" key="4">
    <source>
        <dbReference type="ARBA" id="ARBA00022729"/>
    </source>
</evidence>
<organism evidence="6 7">
    <name type="scientific">Phytophthora cactorum</name>
    <dbReference type="NCBI Taxonomy" id="29920"/>
    <lineage>
        <taxon>Eukaryota</taxon>
        <taxon>Sar</taxon>
        <taxon>Stramenopiles</taxon>
        <taxon>Oomycota</taxon>
        <taxon>Peronosporomycetes</taxon>
        <taxon>Peronosporales</taxon>
        <taxon>Peronosporaceae</taxon>
        <taxon>Phytophthora</taxon>
    </lineage>
</organism>
<sequence length="195" mass="21918">MRVPSVLLLAVCIVIASCDARLSAADYEQDAVAAQNAKHSAAAAEYRDTSGKRLFRSDDFAPEDDDVDDAEERGIPGLSKLNEMVQKGKTKVLDQQLWSKYRSMLKSGFSDKAITEAWIHQGKTSAKIYDRWIRLGKSQNQAAKNLLREGIEPEELFKVLKSRGMKMQDMSNIWRNAGLDETEFYLTWAKLGGIK</sequence>
<comment type="caution">
    <text evidence="6">The sequence shown here is derived from an EMBL/GenBank/DDBJ whole genome shotgun (WGS) entry which is preliminary data.</text>
</comment>
<proteinExistence type="inferred from homology"/>
<dbReference type="EMBL" id="JAENGZ010002723">
    <property type="protein sequence ID" value="KAG6943008.1"/>
    <property type="molecule type" value="Genomic_DNA"/>
</dbReference>
<name>A0A8T1TN59_9STRA</name>
<evidence type="ECO:0000256" key="2">
    <source>
        <dbReference type="ARBA" id="ARBA00010400"/>
    </source>
</evidence>
<dbReference type="OrthoDB" id="110221at2759"/>
<keyword evidence="4 5" id="KW-0732">Signal</keyword>
<evidence type="ECO:0000256" key="5">
    <source>
        <dbReference type="RuleBase" id="RU367124"/>
    </source>
</evidence>
<evidence type="ECO:0000256" key="1">
    <source>
        <dbReference type="ARBA" id="ARBA00004613"/>
    </source>
</evidence>
<accession>A0A8T1TN59</accession>
<evidence type="ECO:0000313" key="6">
    <source>
        <dbReference type="EMBL" id="KAG6943008.1"/>
    </source>
</evidence>
<evidence type="ECO:0000256" key="3">
    <source>
        <dbReference type="ARBA" id="ARBA00022525"/>
    </source>
</evidence>
<comment type="function">
    <text evidence="5">Effector that suppresses plant defense responses during pathogen infection.</text>
</comment>
<dbReference type="GO" id="GO:0005576">
    <property type="term" value="C:extracellular region"/>
    <property type="evidence" value="ECO:0007669"/>
    <property type="project" value="UniProtKB-SubCell"/>
</dbReference>
<dbReference type="Proteomes" id="UP000688947">
    <property type="component" value="Unassembled WGS sequence"/>
</dbReference>
<evidence type="ECO:0000313" key="7">
    <source>
        <dbReference type="Proteomes" id="UP000688947"/>
    </source>
</evidence>
<comment type="domain">
    <text evidence="5">The RxLR-dEER motif acts to carry the protein into the host cell cytoplasm through binding to cell surface phosphatidylinositol-3-phosphate.</text>
</comment>
<gene>
    <name evidence="6" type="ORF">JG687_00018722</name>
</gene>
<comment type="subcellular location">
    <subcellularLocation>
        <location evidence="1 5">Secreted</location>
    </subcellularLocation>
</comment>